<dbReference type="Gene3D" id="1.20.120.20">
    <property type="entry name" value="Apolipoprotein"/>
    <property type="match status" value="1"/>
</dbReference>
<organism evidence="10 11">
    <name type="scientific">Adineta ricciae</name>
    <name type="common">Rotifer</name>
    <dbReference type="NCBI Taxonomy" id="249248"/>
    <lineage>
        <taxon>Eukaryota</taxon>
        <taxon>Metazoa</taxon>
        <taxon>Spiralia</taxon>
        <taxon>Gnathifera</taxon>
        <taxon>Rotifera</taxon>
        <taxon>Eurotatoria</taxon>
        <taxon>Bdelloidea</taxon>
        <taxon>Adinetida</taxon>
        <taxon>Adinetidae</taxon>
        <taxon>Adineta</taxon>
    </lineage>
</organism>
<dbReference type="InterPro" id="IPR019133">
    <property type="entry name" value="MIC60"/>
</dbReference>
<dbReference type="PANTHER" id="PTHR15415:SF7">
    <property type="entry name" value="MICOS COMPLEX SUBUNIT MIC60"/>
    <property type="match status" value="1"/>
</dbReference>
<evidence type="ECO:0000256" key="3">
    <source>
        <dbReference type="ARBA" id="ARBA00022792"/>
    </source>
</evidence>
<feature type="coiled-coil region" evidence="8">
    <location>
        <begin position="542"/>
        <end position="626"/>
    </location>
</feature>
<evidence type="ECO:0000256" key="7">
    <source>
        <dbReference type="RuleBase" id="RU363000"/>
    </source>
</evidence>
<keyword evidence="6" id="KW-0472">Membrane</keyword>
<feature type="compositionally biased region" description="Low complexity" evidence="9">
    <location>
        <begin position="77"/>
        <end position="96"/>
    </location>
</feature>
<evidence type="ECO:0000256" key="8">
    <source>
        <dbReference type="SAM" id="Coils"/>
    </source>
</evidence>
<evidence type="ECO:0000256" key="2">
    <source>
        <dbReference type="ARBA" id="ARBA00022692"/>
    </source>
</evidence>
<dbReference type="Pfam" id="PF09731">
    <property type="entry name" value="Mitofilin"/>
    <property type="match status" value="1"/>
</dbReference>
<evidence type="ECO:0000256" key="5">
    <source>
        <dbReference type="ARBA" id="ARBA00023128"/>
    </source>
</evidence>
<comment type="function">
    <text evidence="7">Component of the MICOS complex, a large protein complex of the mitochondrial inner membrane that plays crucial roles in the maintenance of crista junctions, inner membrane architecture, and formation of contact sites to the outer membrane.</text>
</comment>
<evidence type="ECO:0000256" key="4">
    <source>
        <dbReference type="ARBA" id="ARBA00022989"/>
    </source>
</evidence>
<sequence>MLRAAHLPRAQPAALNFLLVSKRWQQTPASPGSGTTASTKSTPGSHTTQYATNNPASAFKTQTAASRPSFNAPIDRTSNSYKTTTSPTSTYVPPSSQRTNPSSGNKSGGGAGTLVKAIVYGVALGVTGTLAYAEYENDSFRRQLESTIPYSATILGGIDQVIDPVLGRQKSITKGITDKVPDLAYVKEKLPGKDQVKKLGEQVKDATNHVVEKFPDKNALKKVGEQAKDAVNKVTGTLTDQSKAKGLVHQTTDQVKDAVNTVREALPDTKGLKKNLDHVKEQIQDAAHTVKETVKEAVPALPKGRSGDSSGKLTDPVFIEEAGEVAVPPPIPQDKYKKLEEELSQLFAPLSTQIDEALSAAREHISHMKTLIDNPHISTSDHETWKKAEHLQEQAKTSYEKATDKLREWKDKLIEYSTATNGQIHPEEKKLDEKYQELHKQYTTSTFVKNFRTYIDEATKSFQKEIETMFPSLAGKNPTQLTHEDLQALLVHAHRRVVKLQNDMARMRINESDSIKAGVESARSEIDRLVEERVQTRVAKTTEQLTEELKSYEKNLRQQFDEQLKYEIVLQHQALTQYLADVLSRQYQEWAREYEKQLENESMKINLNLQNQLRSTLDRLHAIEQAIEANYDSQQRGRQAQQLWIQAQNILNQIVHGTTTENDLDVISKIVPNEKFVHILLNELKADDSPVTNEEMLRERFAHVNKLCRRVALIDDEHNSLWNYFLSYLQSLLIVRQRDDIILTDDAIDLNRLSTFTILNYVQSYLDHNQWYNALRLMQLLSGEPRNVAQSWIADTRNYLAKKQTSELLEAYSNSIGLGTLPRTA</sequence>
<dbReference type="GO" id="GO:0042407">
    <property type="term" value="P:cristae formation"/>
    <property type="evidence" value="ECO:0007669"/>
    <property type="project" value="TreeGrafter"/>
</dbReference>
<keyword evidence="3 7" id="KW-0999">Mitochondrion inner membrane</keyword>
<accession>A0A815S7N2</accession>
<gene>
    <name evidence="10" type="ORF">XAT740_LOCUS38877</name>
</gene>
<evidence type="ECO:0000313" key="10">
    <source>
        <dbReference type="EMBL" id="CAF1487203.1"/>
    </source>
</evidence>
<dbReference type="PANTHER" id="PTHR15415">
    <property type="entry name" value="MITOFILIN"/>
    <property type="match status" value="1"/>
</dbReference>
<protein>
    <recommendedName>
        <fullName evidence="7">MICOS complex subunit MIC60</fullName>
    </recommendedName>
    <alternativeName>
        <fullName evidence="7">Mitofilin</fullName>
    </alternativeName>
</protein>
<feature type="coiled-coil region" evidence="8">
    <location>
        <begin position="392"/>
        <end position="419"/>
    </location>
</feature>
<dbReference type="Proteomes" id="UP000663828">
    <property type="component" value="Unassembled WGS sequence"/>
</dbReference>
<keyword evidence="4" id="KW-1133">Transmembrane helix</keyword>
<feature type="region of interest" description="Disordered" evidence="9">
    <location>
        <begin position="26"/>
        <end position="109"/>
    </location>
</feature>
<dbReference type="GO" id="GO:0061617">
    <property type="term" value="C:MICOS complex"/>
    <property type="evidence" value="ECO:0007669"/>
    <property type="project" value="TreeGrafter"/>
</dbReference>
<name>A0A815S7N2_ADIRI</name>
<evidence type="ECO:0000256" key="6">
    <source>
        <dbReference type="ARBA" id="ARBA00023136"/>
    </source>
</evidence>
<evidence type="ECO:0000256" key="1">
    <source>
        <dbReference type="ARBA" id="ARBA00010877"/>
    </source>
</evidence>
<keyword evidence="11" id="KW-1185">Reference proteome</keyword>
<comment type="similarity">
    <text evidence="1 7">Belongs to the MICOS complex subunit Mic60 family.</text>
</comment>
<dbReference type="AlphaFoldDB" id="A0A815S7N2"/>
<feature type="compositionally biased region" description="Polar residues" evidence="9">
    <location>
        <begin position="26"/>
        <end position="69"/>
    </location>
</feature>
<keyword evidence="5 7" id="KW-0496">Mitochondrion</keyword>
<keyword evidence="2 7" id="KW-0812">Transmembrane</keyword>
<comment type="caution">
    <text evidence="10">The sequence shown here is derived from an EMBL/GenBank/DDBJ whole genome shotgun (WGS) entry which is preliminary data.</text>
</comment>
<comment type="subunit">
    <text evidence="7">Component of the mitochondrial contact site and cristae organizing system (MICOS) complex.</text>
</comment>
<evidence type="ECO:0000256" key="9">
    <source>
        <dbReference type="SAM" id="MobiDB-lite"/>
    </source>
</evidence>
<dbReference type="EMBL" id="CAJNOR010004248">
    <property type="protein sequence ID" value="CAF1487203.1"/>
    <property type="molecule type" value="Genomic_DNA"/>
</dbReference>
<keyword evidence="8" id="KW-0175">Coiled coil</keyword>
<evidence type="ECO:0000313" key="11">
    <source>
        <dbReference type="Proteomes" id="UP000663828"/>
    </source>
</evidence>
<proteinExistence type="inferred from homology"/>
<comment type="subcellular location">
    <subcellularLocation>
        <location evidence="7">Mitochondrion inner membrane</location>
        <topology evidence="7">Single-pass membrane protein</topology>
    </subcellularLocation>
</comment>
<reference evidence="10" key="1">
    <citation type="submission" date="2021-02" db="EMBL/GenBank/DDBJ databases">
        <authorList>
            <person name="Nowell W R."/>
        </authorList>
    </citation>
    <scope>NUCLEOTIDE SEQUENCE</scope>
</reference>